<sequence length="136" mass="15799">MEMFIEGGSTSRPPMLEGSNYPYWKIKMRAFLKVVDKRVWIAVVEGWSPPTFIDDDGVKHKRSSEWTTEEIERANFNFKALHALCNVVSTNQLKESRDIEALNFDELIGSLQNYELTLQRWDKGQKTKDSEKAKAR</sequence>
<name>A0A803P3I8_CANSA</name>
<dbReference type="Proteomes" id="UP000596661">
    <property type="component" value="Chromosome 2"/>
</dbReference>
<evidence type="ECO:0008006" key="3">
    <source>
        <dbReference type="Google" id="ProtNLM"/>
    </source>
</evidence>
<organism evidence="1 2">
    <name type="scientific">Cannabis sativa</name>
    <name type="common">Hemp</name>
    <name type="synonym">Marijuana</name>
    <dbReference type="NCBI Taxonomy" id="3483"/>
    <lineage>
        <taxon>Eukaryota</taxon>
        <taxon>Viridiplantae</taxon>
        <taxon>Streptophyta</taxon>
        <taxon>Embryophyta</taxon>
        <taxon>Tracheophyta</taxon>
        <taxon>Spermatophyta</taxon>
        <taxon>Magnoliopsida</taxon>
        <taxon>eudicotyledons</taxon>
        <taxon>Gunneridae</taxon>
        <taxon>Pentapetalae</taxon>
        <taxon>rosids</taxon>
        <taxon>fabids</taxon>
        <taxon>Rosales</taxon>
        <taxon>Cannabaceae</taxon>
        <taxon>Cannabis</taxon>
    </lineage>
</organism>
<dbReference type="EMBL" id="UZAU01000150">
    <property type="status" value="NOT_ANNOTATED_CDS"/>
    <property type="molecule type" value="Genomic_DNA"/>
</dbReference>
<evidence type="ECO:0000313" key="2">
    <source>
        <dbReference type="Proteomes" id="UP000596661"/>
    </source>
</evidence>
<reference evidence="1" key="1">
    <citation type="submission" date="2018-11" db="EMBL/GenBank/DDBJ databases">
        <authorList>
            <person name="Grassa J C."/>
        </authorList>
    </citation>
    <scope>NUCLEOTIDE SEQUENCE [LARGE SCALE GENOMIC DNA]</scope>
</reference>
<evidence type="ECO:0000313" key="1">
    <source>
        <dbReference type="EnsemblPlants" id="cds.evm.model.02.990"/>
    </source>
</evidence>
<reference evidence="1" key="2">
    <citation type="submission" date="2021-03" db="UniProtKB">
        <authorList>
            <consortium name="EnsemblPlants"/>
        </authorList>
    </citation>
    <scope>IDENTIFICATION</scope>
</reference>
<dbReference type="AlphaFoldDB" id="A0A803P3I8"/>
<dbReference type="OMA" id="ICTCESA"/>
<dbReference type="EnsemblPlants" id="evm.model.02.990">
    <property type="protein sequence ID" value="cds.evm.model.02.990"/>
    <property type="gene ID" value="evm.TU.02.990"/>
</dbReference>
<accession>A0A803P3I8</accession>
<protein>
    <recommendedName>
        <fullName evidence="3">Gag-pol polyprotein</fullName>
    </recommendedName>
</protein>
<proteinExistence type="predicted"/>
<keyword evidence="2" id="KW-1185">Reference proteome</keyword>
<dbReference type="Gramene" id="evm.model.02.990">
    <property type="protein sequence ID" value="cds.evm.model.02.990"/>
    <property type="gene ID" value="evm.TU.02.990"/>
</dbReference>